<feature type="compositionally biased region" description="Low complexity" evidence="1">
    <location>
        <begin position="62"/>
        <end position="91"/>
    </location>
</feature>
<protein>
    <submittedName>
        <fullName evidence="2">Uncharacterized protein</fullName>
    </submittedName>
</protein>
<dbReference type="AlphaFoldDB" id="A0A0C2XVP8"/>
<reference evidence="2 3" key="1">
    <citation type="submission" date="2014-04" db="EMBL/GenBank/DDBJ databases">
        <authorList>
            <consortium name="DOE Joint Genome Institute"/>
            <person name="Kuo A."/>
            <person name="Zuccaro A."/>
            <person name="Kohler A."/>
            <person name="Nagy L.G."/>
            <person name="Floudas D."/>
            <person name="Copeland A."/>
            <person name="Barry K.W."/>
            <person name="Cichocki N."/>
            <person name="Veneault-Fourrey C."/>
            <person name="LaButti K."/>
            <person name="Lindquist E.A."/>
            <person name="Lipzen A."/>
            <person name="Lundell T."/>
            <person name="Morin E."/>
            <person name="Murat C."/>
            <person name="Sun H."/>
            <person name="Tunlid A."/>
            <person name="Henrissat B."/>
            <person name="Grigoriev I.V."/>
            <person name="Hibbett D.S."/>
            <person name="Martin F."/>
            <person name="Nordberg H.P."/>
            <person name="Cantor M.N."/>
            <person name="Hua S.X."/>
        </authorList>
    </citation>
    <scope>NUCLEOTIDE SEQUENCE [LARGE SCALE GENOMIC DNA]</scope>
    <source>
        <strain evidence="2 3">MAFF 305830</strain>
    </source>
</reference>
<gene>
    <name evidence="2" type="ORF">M408DRAFT_189807</name>
</gene>
<dbReference type="STRING" id="933852.A0A0C2XVP8"/>
<dbReference type="OrthoDB" id="2133190at2759"/>
<accession>A0A0C2XVP8</accession>
<feature type="compositionally biased region" description="Low complexity" evidence="1">
    <location>
        <begin position="103"/>
        <end position="115"/>
    </location>
</feature>
<dbReference type="Proteomes" id="UP000054097">
    <property type="component" value="Unassembled WGS sequence"/>
</dbReference>
<keyword evidence="3" id="KW-1185">Reference proteome</keyword>
<sequence length="572" mass="61851">MKDLLGSLVNGPVLVKAFEAEWAARQAAEAADDEMDSGDMDSEDEDEDSADERPRKKAKVSPALAPIAPVKPKKAPAAPRPSTAGAQAGGAEEARPKKRGRPPKNAAANAARASPPSQPVHFTAPISTTASPVTPHATQQQFSFVPVVPQQQKRPAYLLAGFVFLSFFKPSPREVGIVPSDEGTNHSHLGRVLSSQDENPFGNVVASSWHSHPVLHVAHTALMIALFVALAVSLSPQSTKNKLWRYLDRLTSSAPAVEEQLDEKDNTMTPLERAEKELKCKSTSFRYINIFSLHFTAVSSNTKSKLRAFTLLQAIPTPTSEQLALMALLRFASKPSQATDLWAEAASCSDASNPTTVAFELPLETACTVLQEAASSRDHRSPLIIVASKALETRFEQTLKDAFVNDVSAICDKSYTPISSSEASKRAAAQEELVTRSFALGGRPAELVKTWEQACTGRADASSTSNNNDDSTGAVLIRVLTLMHRIFPAAAPSRAYVATGLGRLPSPPPSPLPREESIRMEKILRVGLDATVFHGKGADRCEEVQRARDMLISRLSQAARMRRLVALEEEQE</sequence>
<evidence type="ECO:0000313" key="3">
    <source>
        <dbReference type="Proteomes" id="UP000054097"/>
    </source>
</evidence>
<dbReference type="EMBL" id="KN824279">
    <property type="protein sequence ID" value="KIM32957.1"/>
    <property type="molecule type" value="Genomic_DNA"/>
</dbReference>
<proteinExistence type="predicted"/>
<organism evidence="2 3">
    <name type="scientific">Serendipita vermifera MAFF 305830</name>
    <dbReference type="NCBI Taxonomy" id="933852"/>
    <lineage>
        <taxon>Eukaryota</taxon>
        <taxon>Fungi</taxon>
        <taxon>Dikarya</taxon>
        <taxon>Basidiomycota</taxon>
        <taxon>Agaricomycotina</taxon>
        <taxon>Agaricomycetes</taxon>
        <taxon>Sebacinales</taxon>
        <taxon>Serendipitaceae</taxon>
        <taxon>Serendipita</taxon>
    </lineage>
</organism>
<evidence type="ECO:0000313" key="2">
    <source>
        <dbReference type="EMBL" id="KIM32957.1"/>
    </source>
</evidence>
<reference evidence="3" key="2">
    <citation type="submission" date="2015-01" db="EMBL/GenBank/DDBJ databases">
        <title>Evolutionary Origins and Diversification of the Mycorrhizal Mutualists.</title>
        <authorList>
            <consortium name="DOE Joint Genome Institute"/>
            <consortium name="Mycorrhizal Genomics Consortium"/>
            <person name="Kohler A."/>
            <person name="Kuo A."/>
            <person name="Nagy L.G."/>
            <person name="Floudas D."/>
            <person name="Copeland A."/>
            <person name="Barry K.W."/>
            <person name="Cichocki N."/>
            <person name="Veneault-Fourrey C."/>
            <person name="LaButti K."/>
            <person name="Lindquist E.A."/>
            <person name="Lipzen A."/>
            <person name="Lundell T."/>
            <person name="Morin E."/>
            <person name="Murat C."/>
            <person name="Riley R."/>
            <person name="Ohm R."/>
            <person name="Sun H."/>
            <person name="Tunlid A."/>
            <person name="Henrissat B."/>
            <person name="Grigoriev I.V."/>
            <person name="Hibbett D.S."/>
            <person name="Martin F."/>
        </authorList>
    </citation>
    <scope>NUCLEOTIDE SEQUENCE [LARGE SCALE GENOMIC DNA]</scope>
    <source>
        <strain evidence="3">MAFF 305830</strain>
    </source>
</reference>
<name>A0A0C2XVP8_SERVB</name>
<feature type="region of interest" description="Disordered" evidence="1">
    <location>
        <begin position="23"/>
        <end position="119"/>
    </location>
</feature>
<feature type="compositionally biased region" description="Acidic residues" evidence="1">
    <location>
        <begin position="30"/>
        <end position="50"/>
    </location>
</feature>
<evidence type="ECO:0000256" key="1">
    <source>
        <dbReference type="SAM" id="MobiDB-lite"/>
    </source>
</evidence>
<dbReference type="HOGENOM" id="CLU_476641_0_0_1"/>